<protein>
    <submittedName>
        <fullName evidence="1">Uncharacterized protein</fullName>
    </submittedName>
</protein>
<keyword evidence="2" id="KW-1185">Reference proteome</keyword>
<dbReference type="EMBL" id="CAJVCH010571564">
    <property type="protein sequence ID" value="CAG7837866.1"/>
    <property type="molecule type" value="Genomic_DNA"/>
</dbReference>
<dbReference type="Proteomes" id="UP000708208">
    <property type="component" value="Unassembled WGS sequence"/>
</dbReference>
<name>A0A8J2LU22_9HEXA</name>
<dbReference type="AlphaFoldDB" id="A0A8J2LU22"/>
<organism evidence="1 2">
    <name type="scientific">Allacma fusca</name>
    <dbReference type="NCBI Taxonomy" id="39272"/>
    <lineage>
        <taxon>Eukaryota</taxon>
        <taxon>Metazoa</taxon>
        <taxon>Ecdysozoa</taxon>
        <taxon>Arthropoda</taxon>
        <taxon>Hexapoda</taxon>
        <taxon>Collembola</taxon>
        <taxon>Symphypleona</taxon>
        <taxon>Sminthuridae</taxon>
        <taxon>Allacma</taxon>
    </lineage>
</organism>
<proteinExistence type="predicted"/>
<accession>A0A8J2LU22</accession>
<evidence type="ECO:0000313" key="1">
    <source>
        <dbReference type="EMBL" id="CAG7837866.1"/>
    </source>
</evidence>
<gene>
    <name evidence="1" type="ORF">AFUS01_LOCUS46909</name>
</gene>
<sequence>MCEGKFLVKTSVTTDNVIRQVTVENFRFGVRVIKKPEGRWICQDLNKINGDSHARLSLTACNGSLKDNLCRVSTVKFPNNSKEDSWGKRLLPEGNTSSEKTFVATAPSVSLEGPDFINGSCDRERGCQQLGKQCHHGRVTSKPFENLQSHDSVSLRMRRQLSPHKSTSLDSILYRHLTTTDHKSPDSSKYHKPQVLSTVSKDKSANICSNHIKHNTGELKNQYLSSILGPSPLLKLQLLNLYVAPLDGGHTFPELLPLSNVSRLVFFL</sequence>
<evidence type="ECO:0000313" key="2">
    <source>
        <dbReference type="Proteomes" id="UP000708208"/>
    </source>
</evidence>
<comment type="caution">
    <text evidence="1">The sequence shown here is derived from an EMBL/GenBank/DDBJ whole genome shotgun (WGS) entry which is preliminary data.</text>
</comment>
<reference evidence="1" key="1">
    <citation type="submission" date="2021-06" db="EMBL/GenBank/DDBJ databases">
        <authorList>
            <person name="Hodson N. C."/>
            <person name="Mongue J. A."/>
            <person name="Jaron S. K."/>
        </authorList>
    </citation>
    <scope>NUCLEOTIDE SEQUENCE</scope>
</reference>